<dbReference type="Gene3D" id="2.40.33.10">
    <property type="entry name" value="PK beta-barrel domain-like"/>
    <property type="match status" value="1"/>
</dbReference>
<organism evidence="2">
    <name type="scientific">Eutreptiella gymnastica</name>
    <dbReference type="NCBI Taxonomy" id="73025"/>
    <lineage>
        <taxon>Eukaryota</taxon>
        <taxon>Discoba</taxon>
        <taxon>Euglenozoa</taxon>
        <taxon>Euglenida</taxon>
        <taxon>Spirocuta</taxon>
        <taxon>Euglenophyceae</taxon>
        <taxon>Eutreptiales</taxon>
        <taxon>Eutreptiaceae</taxon>
        <taxon>Eutreptiella</taxon>
    </lineage>
</organism>
<feature type="compositionally biased region" description="Acidic residues" evidence="1">
    <location>
        <begin position="1389"/>
        <end position="1398"/>
    </location>
</feature>
<name>A0A7S1IXA3_9EUGL</name>
<proteinExistence type="predicted"/>
<dbReference type="EMBL" id="HBGA01097745">
    <property type="protein sequence ID" value="CAD9025347.1"/>
    <property type="molecule type" value="Transcribed_RNA"/>
</dbReference>
<sequence length="3056" mass="347856">MFERILLEGSYLVLVTTRINTDDLCYQPQQFKGLHSFQPKLIHAQADEEQITTQLADLLDRMEEIWSASDTLYVVITYRVLRLVFGSKFSLQLLNERMANALRRRNADDLAYITQTIVKLSEGMIDPNIFDIYAANVEIYVAAVCAQVSADEIYTYPEKYDPDEPLSVHTLARLCQAYVVHCLRYDYDVDLPFDEFIHTVPVCQFLSQRQRIRAWVVNVIADVLYKDSELDTTTKYSLMQVPDGNNTHTNYLLSYFVSPQWLRKNKSVPMYLRINSTEFELEELIIQRATEMEELSWEMLRSKTFPKNLDFLMDLLSLYPYPLKILCCVAERKLFVNLLQANNPRFKKALQNLAENMTNLNIRAVLESGEKSSTVGSAALNNHLAVIRWCLFGCGAVVDVLSMDGVAGLEVTDEDIRRIIGLKLPFSAIASQKKKRSIKGDEDEEAREQAAEESRRTLDNVLQKIVTFDLDDFLFKEVTFQKHLLEDASPAILALDKKPDENEPLVPLGSVVINFVIHPIISKYEGASVFMNSPFVKLVQQLVEGKMLPDFAVNRQAGVPYGQLVNPLRAKFFDAANTYYAEKWKVFLNGVSRLTEIAFTTMILKASQQKQAFILAWLLEHTLANKPDRDDYLRKVFKALANNPNSLMRYFFIELMFRSERLKASAVSIVKFSATPAITLENEMNNAMYCLSICELVGPPDALMDFNRIVDKIPLSHLSCLSNLMMANFRDGGDSVATLVKRAIKTFHREGFLPLFKELFARREKRHSEGKKFDNSVLLLLSWAMHPTEALDSLEANETQWLKEIIAIEEVDFYNQVKQNQGAVSPMALYFVLPCALSYADLEYFSHLFGNCEVERRAAIICQDGVMYPPYLIRYPKGVRLPEEVLDELTHKLKDFVVSWDGIMKLFKSYPTSSMGSGEMSITEGSQVKIKFGSAFMSTPAEISVDCLDFPLEEAKAGNPILIDSGCLLNITSVQGSTITCTAKKSFSLGHGKQLVFPYENEKYLCKFKLNITSGVNVETIKTNLEALMATTVFKQFLCTCVGNAVCVNCATALIVQVVLWTWFNSMGASESRIRSQWLAASINKAADAQKMDADAYWRKMLPDKDKSFAGYSTNLPFPSVVNTRYIIPSSSILFGNTEDSKRKTVNYFKSFYANKSEFAFTGKSVSYDELSDKCSEDLGVQTAATLHGVLNVNIIMHKKKNYEKKHVDLEAVIKLLNPFVELLLSLLVYIPNEKDTSAHAREIASTYLSYIERMLSAYCRGLKKMLPSSDAQKGLKEAVVYRSLFSLIGKPLKHANKIHTILFRVFGSAGLQKCGSSLKELRWLKWNRFVETDFDVPDPLENENKAFMVYPQTDKTNKLSLTEVREYTSTLPPLTGLVHGKGAPPPSDTEDPVEVADDGNQRRSIAPDEDCDLSGSAWNHQLGFDGVPVQQAVSPAESFEDLPPLATVDERVQGAFIDCRAVLGVTWIDYCAKLFVRPGALLSLVQFEDGPLRFLASSEKPDKKYEIINTFANNMYAWRFVRAHDGVVLFLDGIVLSKTEGGNWCTYLNNAAHPLDTVKPVDEAEKRRLAELEAKKEEEQAKKPAAPSAAPDFGKFRNAEKRPKMAKAGKSMLTAMNSIKNMQALVKEEKTKPDYTEEMHVDAPRQVVNYDSRISEDFLFVPFWVVINTYTDFKIRDKNMRLEMLEKLVRKLYFKLSGINAVDIKKLTMEEILRNISTFPGAWETSKEMSSILGKILKESAGTAVDQEDILKKLKGDTKAHQILSEFASENEGYQKVLALFRPIEAKAFMQKYLLTGSPHPIFGRFFAETSLSVMRAVLLDNEQHKKNSCHRDALAPHETVKAFTGKECTDMYFLQVDEVRDRCPYRSDEGQYLGFFLPVSTLSYGKAEGMLEAGEQGATKQWLVQFLVSGLPDSLKSHVLNKMRLGDSYIKSVYDYKIPDLNIIATLYALASSNPIRKVVDDLLQDIRDVYDASMFLPYCLRVGARNEYGVHVVSEESRVLQALQTRVAFVPQVHLQDDQSVSNLAPLYKKIIEPFTKYKTCFVYVTGLQHVHDRLLKWVAEFTKSVPWAFVYFEGVDTTWNLPENTDRIFFHSDVLNNDARTKVIASTSVQNHGLSKDTVSKALKERGSVYVTDASGKRKLTSQVHKVHEAGSRKWVCMCDPDAAKQLLDLESLKVGGADLCFSSNLITYTARCQQLNEEYLSKVRAEAGMMKQEERPRHWTDWIKRAEDIWDMDWKLIHGSPGIGKTYKFDEEIIPTLKTYSQVNTAIIDGSSDKLVKFSLLDILSDVPKPQSIESFTGAVAAAPQGAKGKDIKGKSKLQQAAANASGSAEPQVVREPITLIVLDEYHMMPDAQKRQLISWYARNAKQYNGRVKLVMIANRIDINDRDLIESSMKDLEISKYIAEKGIVDIDTQEAINKVVKLQVGEDEEESVVITDEIREHSKEIMKRVQTILDANILYCRRGWEAHCGSNKHIKAVTKHLEAKADDPKDEKQAKIWFRFFKLWLCSARNLFGEDMMTFRLNDRILECFQLIQEPDTLDEGVGNLASILKKKMPSLPMLFCKNYCQRLAEILLNERNQINATGGVFKDMDAKYTDDESDPRDGLDLIIRASLLNLNEQDNFTYPDFSMKQIPNSFLYHPAQKMLCWIHYTYSLAGKHLHPERMSQILSMLSRIKMRDLPSRFPQWFLDVPIIDNPNHKPETSEVICVPGDPRELEWVTEKLKRGFSVDWDSAYNTYQRHNITNVRLFKDVVYQSQGIVLHYVPSDNLVSLIEIDEDEILNGRVQAANSLAESICKHMQPPKRREDAQHNNVYNIALWMLYRRWASDETKKEWLEERCDFDFFLWASFFAHKYLETSDQTGFEAGLLRKLIILSDSNITHPNLDALWSHTFAHLMKVGKENLSYQVAFKVAQKYYPPLHEWENKIQALCQLIHGHCTPALLESLSKDAFYWEQLATLEKSDTDRKTVVHVTEQMIKVSDRGDLSETTQVELLSRPLVLPSQIHHAYAYKFERGIKKLRGENKPVAADWDKKDQAFYQEIKQIEANLFLQQDD</sequence>
<dbReference type="Gene3D" id="3.40.50.300">
    <property type="entry name" value="P-loop containing nucleotide triphosphate hydrolases"/>
    <property type="match status" value="1"/>
</dbReference>
<dbReference type="InterPro" id="IPR015806">
    <property type="entry name" value="Pyrv_Knase_insert_dom_sf"/>
</dbReference>
<protein>
    <submittedName>
        <fullName evidence="2">Uncharacterized protein</fullName>
    </submittedName>
</protein>
<accession>A0A7S1IXA3</accession>
<feature type="region of interest" description="Disordered" evidence="1">
    <location>
        <begin position="1575"/>
        <end position="1595"/>
    </location>
</feature>
<dbReference type="InterPro" id="IPR027417">
    <property type="entry name" value="P-loop_NTPase"/>
</dbReference>
<evidence type="ECO:0000313" key="2">
    <source>
        <dbReference type="EMBL" id="CAD9025347.1"/>
    </source>
</evidence>
<evidence type="ECO:0000256" key="1">
    <source>
        <dbReference type="SAM" id="MobiDB-lite"/>
    </source>
</evidence>
<reference evidence="2" key="1">
    <citation type="submission" date="2021-01" db="EMBL/GenBank/DDBJ databases">
        <authorList>
            <person name="Corre E."/>
            <person name="Pelletier E."/>
            <person name="Niang G."/>
            <person name="Scheremetjew M."/>
            <person name="Finn R."/>
            <person name="Kale V."/>
            <person name="Holt S."/>
            <person name="Cochrane G."/>
            <person name="Meng A."/>
            <person name="Brown T."/>
            <person name="Cohen L."/>
        </authorList>
    </citation>
    <scope>NUCLEOTIDE SEQUENCE</scope>
    <source>
        <strain evidence="2">NIES-381</strain>
    </source>
</reference>
<gene>
    <name evidence="2" type="ORF">EGYM00392_LOCUS36475</name>
</gene>
<dbReference type="GO" id="GO:0004743">
    <property type="term" value="F:pyruvate kinase activity"/>
    <property type="evidence" value="ECO:0007669"/>
    <property type="project" value="InterPro"/>
</dbReference>
<feature type="region of interest" description="Disordered" evidence="1">
    <location>
        <begin position="1376"/>
        <end position="1398"/>
    </location>
</feature>